<dbReference type="PANTHER" id="PTHR11929">
    <property type="entry name" value="ALPHA- 1,3 -FUCOSYLTRANSFERASE"/>
    <property type="match status" value="1"/>
</dbReference>
<keyword evidence="4 11" id="KW-0808">Transferase</keyword>
<evidence type="ECO:0000256" key="7">
    <source>
        <dbReference type="ARBA" id="ARBA00022989"/>
    </source>
</evidence>
<evidence type="ECO:0000256" key="11">
    <source>
        <dbReference type="RuleBase" id="RU003832"/>
    </source>
</evidence>
<dbReference type="Pfam" id="PF00852">
    <property type="entry name" value="Glyco_transf_10"/>
    <property type="match status" value="1"/>
</dbReference>
<dbReference type="InterPro" id="IPR055270">
    <property type="entry name" value="Glyco_tran_10_C"/>
</dbReference>
<dbReference type="EC" id="2.4.1.-" evidence="11"/>
<evidence type="ECO:0000259" key="12">
    <source>
        <dbReference type="Pfam" id="PF00852"/>
    </source>
</evidence>
<dbReference type="PANTHER" id="PTHR11929:SF198">
    <property type="entry name" value="ALPHA-(1,3)-FUCOSYLTRANSFERASE 11"/>
    <property type="match status" value="1"/>
</dbReference>
<keyword evidence="11" id="KW-0333">Golgi apparatus</keyword>
<accession>A0A210QAA1</accession>
<comment type="caution">
    <text evidence="14">The sequence shown here is derived from an EMBL/GenBank/DDBJ whole genome shotgun (WGS) entry which is preliminary data.</text>
</comment>
<keyword evidence="5 11" id="KW-0812">Transmembrane</keyword>
<dbReference type="AlphaFoldDB" id="A0A210QAA1"/>
<dbReference type="GO" id="GO:0032580">
    <property type="term" value="C:Golgi cisterna membrane"/>
    <property type="evidence" value="ECO:0007669"/>
    <property type="project" value="UniProtKB-SubCell"/>
</dbReference>
<keyword evidence="6" id="KW-0735">Signal-anchor</keyword>
<proteinExistence type="inferred from homology"/>
<reference evidence="14 15" key="1">
    <citation type="journal article" date="2017" name="Nat. Ecol. Evol.">
        <title>Scallop genome provides insights into evolution of bilaterian karyotype and development.</title>
        <authorList>
            <person name="Wang S."/>
            <person name="Zhang J."/>
            <person name="Jiao W."/>
            <person name="Li J."/>
            <person name="Xun X."/>
            <person name="Sun Y."/>
            <person name="Guo X."/>
            <person name="Huan P."/>
            <person name="Dong B."/>
            <person name="Zhang L."/>
            <person name="Hu X."/>
            <person name="Sun X."/>
            <person name="Wang J."/>
            <person name="Zhao C."/>
            <person name="Wang Y."/>
            <person name="Wang D."/>
            <person name="Huang X."/>
            <person name="Wang R."/>
            <person name="Lv J."/>
            <person name="Li Y."/>
            <person name="Zhang Z."/>
            <person name="Liu B."/>
            <person name="Lu W."/>
            <person name="Hui Y."/>
            <person name="Liang J."/>
            <person name="Zhou Z."/>
            <person name="Hou R."/>
            <person name="Li X."/>
            <person name="Liu Y."/>
            <person name="Li H."/>
            <person name="Ning X."/>
            <person name="Lin Y."/>
            <person name="Zhao L."/>
            <person name="Xing Q."/>
            <person name="Dou J."/>
            <person name="Li Y."/>
            <person name="Mao J."/>
            <person name="Guo H."/>
            <person name="Dou H."/>
            <person name="Li T."/>
            <person name="Mu C."/>
            <person name="Jiang W."/>
            <person name="Fu Q."/>
            <person name="Fu X."/>
            <person name="Miao Y."/>
            <person name="Liu J."/>
            <person name="Yu Q."/>
            <person name="Li R."/>
            <person name="Liao H."/>
            <person name="Li X."/>
            <person name="Kong Y."/>
            <person name="Jiang Z."/>
            <person name="Chourrout D."/>
            <person name="Li R."/>
            <person name="Bao Z."/>
        </authorList>
    </citation>
    <scope>NUCLEOTIDE SEQUENCE [LARGE SCALE GENOMIC DNA]</scope>
    <source>
        <strain evidence="14 15">PY_sf001</strain>
    </source>
</reference>
<keyword evidence="8 11" id="KW-0472">Membrane</keyword>
<evidence type="ECO:0000256" key="8">
    <source>
        <dbReference type="ARBA" id="ARBA00023136"/>
    </source>
</evidence>
<evidence type="ECO:0000256" key="1">
    <source>
        <dbReference type="ARBA" id="ARBA00004922"/>
    </source>
</evidence>
<evidence type="ECO:0000256" key="9">
    <source>
        <dbReference type="ARBA" id="ARBA00023180"/>
    </source>
</evidence>
<sequence>MKFSNLCGFGCNLMLFCLLTFIVFVPMKFQNDDAFQPHSPFKEMKFQSNLGTEENIESDTEKDEQTKKPILIWWTNGLFPHPPGEQLVSIDCEGYQCLSTNHRQYLADERTRGIIFYGSDITPDKLPLPRKSTHEWALFHEESPMNNYVLSKQTFISLFNHTATFSRESDYQVTTQNIYSLKFLTKRKPVSLDVRNAEKAKRNLAPVFYAQSHAGVPSDRDSYVEELMKYIKVDSYGTCLHNKDLPEHLTDPAENFENFEFLDFISVYKFHLAFENAVCKDYMTEKLMRPLHVGSIPIYYGSPYAQDWMPNNSTVIMVNDFGGPKELAEFITYLDNNDEEYEKYMQFKKPGGVTNQKLLDHMEKRPWGSHDHNFHIFNEDNRPDYFQGFECHVCKNIHKRIENEKQREFDTSVPPLPPKMANDLHMGCPEPFSSLGLTVEELKDRWTDTDWVQVYRTQEMMASAVYDMIAANETNSEHFINYLNKYLKNKNVSL</sequence>
<evidence type="ECO:0000256" key="2">
    <source>
        <dbReference type="ARBA" id="ARBA00008919"/>
    </source>
</evidence>
<gene>
    <name evidence="14" type="ORF">KP79_PYT05938</name>
</gene>
<dbReference type="Pfam" id="PF17039">
    <property type="entry name" value="Glyco_tran_10_N"/>
    <property type="match status" value="1"/>
</dbReference>
<evidence type="ECO:0000256" key="10">
    <source>
        <dbReference type="ARBA" id="ARBA00060399"/>
    </source>
</evidence>
<evidence type="ECO:0000313" key="15">
    <source>
        <dbReference type="Proteomes" id="UP000242188"/>
    </source>
</evidence>
<evidence type="ECO:0000256" key="6">
    <source>
        <dbReference type="ARBA" id="ARBA00022968"/>
    </source>
</evidence>
<keyword evidence="7 11" id="KW-1133">Transmembrane helix</keyword>
<dbReference type="OrthoDB" id="9993460at2759"/>
<dbReference type="Proteomes" id="UP000242188">
    <property type="component" value="Unassembled WGS sequence"/>
</dbReference>
<evidence type="ECO:0000256" key="4">
    <source>
        <dbReference type="ARBA" id="ARBA00022679"/>
    </source>
</evidence>
<organism evidence="14 15">
    <name type="scientific">Mizuhopecten yessoensis</name>
    <name type="common">Japanese scallop</name>
    <name type="synonym">Patinopecten yessoensis</name>
    <dbReference type="NCBI Taxonomy" id="6573"/>
    <lineage>
        <taxon>Eukaryota</taxon>
        <taxon>Metazoa</taxon>
        <taxon>Spiralia</taxon>
        <taxon>Lophotrochozoa</taxon>
        <taxon>Mollusca</taxon>
        <taxon>Bivalvia</taxon>
        <taxon>Autobranchia</taxon>
        <taxon>Pteriomorphia</taxon>
        <taxon>Pectinida</taxon>
        <taxon>Pectinoidea</taxon>
        <taxon>Pectinidae</taxon>
        <taxon>Mizuhopecten</taxon>
    </lineage>
</organism>
<protein>
    <recommendedName>
        <fullName evidence="11">Fucosyltransferase</fullName>
        <ecNumber evidence="11">2.4.1.-</ecNumber>
    </recommendedName>
</protein>
<feature type="transmembrane region" description="Helical" evidence="11">
    <location>
        <begin position="7"/>
        <end position="27"/>
    </location>
</feature>
<keyword evidence="9" id="KW-0325">Glycoprotein</keyword>
<keyword evidence="15" id="KW-1185">Reference proteome</keyword>
<dbReference type="GO" id="GO:0046920">
    <property type="term" value="F:alpha-(1-&gt;3)-fucosyltransferase activity"/>
    <property type="evidence" value="ECO:0007669"/>
    <property type="project" value="TreeGrafter"/>
</dbReference>
<dbReference type="InterPro" id="IPR038577">
    <property type="entry name" value="GT10-like_C_sf"/>
</dbReference>
<name>A0A210QAA1_MIZYE</name>
<feature type="domain" description="Fucosyltransferase N-terminal" evidence="13">
    <location>
        <begin position="67"/>
        <end position="173"/>
    </location>
</feature>
<dbReference type="EMBL" id="NEDP02004422">
    <property type="protein sequence ID" value="OWF45635.1"/>
    <property type="molecule type" value="Genomic_DNA"/>
</dbReference>
<dbReference type="Gene3D" id="3.40.50.11660">
    <property type="entry name" value="Glycosyl transferase family 10, C-terminal domain"/>
    <property type="match status" value="1"/>
</dbReference>
<dbReference type="UniPathway" id="UPA00378"/>
<dbReference type="SUPFAM" id="SSF53756">
    <property type="entry name" value="UDP-Glycosyltransferase/glycogen phosphorylase"/>
    <property type="match status" value="1"/>
</dbReference>
<evidence type="ECO:0000256" key="3">
    <source>
        <dbReference type="ARBA" id="ARBA00022676"/>
    </source>
</evidence>
<dbReference type="InterPro" id="IPR001503">
    <property type="entry name" value="Glyco_trans_10"/>
</dbReference>
<evidence type="ECO:0000313" key="14">
    <source>
        <dbReference type="EMBL" id="OWF45635.1"/>
    </source>
</evidence>
<evidence type="ECO:0000259" key="13">
    <source>
        <dbReference type="Pfam" id="PF17039"/>
    </source>
</evidence>
<dbReference type="InterPro" id="IPR031481">
    <property type="entry name" value="Glyco_tran_10_N"/>
</dbReference>
<dbReference type="FunFam" id="3.40.50.11660:FF:000002">
    <property type="entry name" value="Alpha-(1,3)-fucosyltransferase"/>
    <property type="match status" value="1"/>
</dbReference>
<evidence type="ECO:0000256" key="5">
    <source>
        <dbReference type="ARBA" id="ARBA00022692"/>
    </source>
</evidence>
<keyword evidence="3 11" id="KW-0328">Glycosyltransferase</keyword>
<comment type="subcellular location">
    <subcellularLocation>
        <location evidence="10">Endomembrane system</location>
        <topology evidence="10">Single-pass type II membrane protein</topology>
    </subcellularLocation>
    <subcellularLocation>
        <location evidence="11">Golgi apparatus</location>
        <location evidence="11">Golgi stack membrane</location>
        <topology evidence="11">Single-pass type II membrane protein</topology>
    </subcellularLocation>
</comment>
<feature type="domain" description="Fucosyltransferase C-terminal" evidence="12">
    <location>
        <begin position="207"/>
        <end position="361"/>
    </location>
</feature>
<comment type="pathway">
    <text evidence="1">Protein modification; protein glycosylation.</text>
</comment>
<comment type="similarity">
    <text evidence="2 11">Belongs to the glycosyltransferase 10 family.</text>
</comment>